<feature type="region of interest" description="Disordered" evidence="1">
    <location>
        <begin position="113"/>
        <end position="134"/>
    </location>
</feature>
<gene>
    <name evidence="2" type="ORF">ACFP3R_16420</name>
</gene>
<evidence type="ECO:0000313" key="2">
    <source>
        <dbReference type="EMBL" id="MFC6090865.1"/>
    </source>
</evidence>
<comment type="caution">
    <text evidence="2">The sequence shown here is derived from an EMBL/GenBank/DDBJ whole genome shotgun (WGS) entry which is preliminary data.</text>
</comment>
<evidence type="ECO:0000256" key="1">
    <source>
        <dbReference type="SAM" id="MobiDB-lite"/>
    </source>
</evidence>
<evidence type="ECO:0000313" key="3">
    <source>
        <dbReference type="Proteomes" id="UP001596220"/>
    </source>
</evidence>
<reference evidence="3" key="1">
    <citation type="journal article" date="2019" name="Int. J. Syst. Evol. Microbiol.">
        <title>The Global Catalogue of Microorganisms (GCM) 10K type strain sequencing project: providing services to taxonomists for standard genome sequencing and annotation.</title>
        <authorList>
            <consortium name="The Broad Institute Genomics Platform"/>
            <consortium name="The Broad Institute Genome Sequencing Center for Infectious Disease"/>
            <person name="Wu L."/>
            <person name="Ma J."/>
        </authorList>
    </citation>
    <scope>NUCLEOTIDE SEQUENCE [LARGE SCALE GENOMIC DNA]</scope>
    <source>
        <strain evidence="3">CGMCC 4.7246</strain>
    </source>
</reference>
<accession>A0ABW1P5I0</accession>
<proteinExistence type="predicted"/>
<dbReference type="EMBL" id="JBHSQO010000014">
    <property type="protein sequence ID" value="MFC6090865.1"/>
    <property type="molecule type" value="Genomic_DNA"/>
</dbReference>
<protein>
    <recommendedName>
        <fullName evidence="4">Terminase</fullName>
    </recommendedName>
</protein>
<dbReference type="Proteomes" id="UP001596220">
    <property type="component" value="Unassembled WGS sequence"/>
</dbReference>
<organism evidence="2 3">
    <name type="scientific">Saccharothrix lopnurensis</name>
    <dbReference type="NCBI Taxonomy" id="1670621"/>
    <lineage>
        <taxon>Bacteria</taxon>
        <taxon>Bacillati</taxon>
        <taxon>Actinomycetota</taxon>
        <taxon>Actinomycetes</taxon>
        <taxon>Pseudonocardiales</taxon>
        <taxon>Pseudonocardiaceae</taxon>
        <taxon>Saccharothrix</taxon>
    </lineage>
</organism>
<name>A0ABW1P5I0_9PSEU</name>
<keyword evidence="3" id="KW-1185">Reference proteome</keyword>
<evidence type="ECO:0008006" key="4">
    <source>
        <dbReference type="Google" id="ProtNLM"/>
    </source>
</evidence>
<dbReference type="RefSeq" id="WP_380637066.1">
    <property type="nucleotide sequence ID" value="NZ_JBHSQO010000014.1"/>
</dbReference>
<feature type="compositionally biased region" description="Basic and acidic residues" evidence="1">
    <location>
        <begin position="123"/>
        <end position="134"/>
    </location>
</feature>
<sequence>MTTATSAEPSSLVITPHHIGPTWQRGDDGRFVLPEYTLGWQQLAWCRAHLKHGDGRPWTFTREQARWWLWWWAVDEHGKFLYTQGVLQRLKGWGKDPVGSVLAAVELVGPSRPDLNGPTFRDPSGREHPGAKPHPEAWVQVAAVTKRQTKNTLRLFPQLFTKATIAKYGLEIHQGQITANGGAQLLEAVTSNPDALEGARCTFPLKNETHRWREANRGHDMAEVIDNNSTKSADGSSRPLAITNAYDPAEDSVAQREREAYEEIAAGHSRATGFMYDSLEAPPDAPLTAEAAPAVLEAVRGDAVWLPIPRMVNRIMMGTVAPSRARRFWYNQIETAEDAWADWKDWELCRAPDGVELLPGDEITLFLDCSKSNDATALVGCRISDGLVVVFGMWKRPPGRRGFGWLAPRGAVEARVDAVFEDYSVLGFFADPSHTLDDETQDRYWDNVLDRLHRRYHDRLKVWATRGGSGGQAHSVMWDMTAPSRVEQFTDAAMLTAEEIEQHEVLHDGDARLRLHVRNARNYPNKYGTSMWKGAKDGPKKIDLAVAMVGARMVRRLYLNRIPSEKNTEGGQIWGR</sequence>